<dbReference type="InterPro" id="IPR051081">
    <property type="entry name" value="HTH_MetalResp_TranReg"/>
</dbReference>
<dbReference type="NCBIfam" id="NF007528">
    <property type="entry name" value="PRK10141.1"/>
    <property type="match status" value="1"/>
</dbReference>
<dbReference type="Proteomes" id="UP000006322">
    <property type="component" value="Unassembled WGS sequence"/>
</dbReference>
<dbReference type="PROSITE" id="PS50987">
    <property type="entry name" value="HTH_ARSR_2"/>
    <property type="match status" value="1"/>
</dbReference>
<feature type="domain" description="HTH arsR-type" evidence="5">
    <location>
        <begin position="4"/>
        <end position="101"/>
    </location>
</feature>
<dbReference type="InterPro" id="IPR036390">
    <property type="entry name" value="WH_DNA-bd_sf"/>
</dbReference>
<evidence type="ECO:0000259" key="5">
    <source>
        <dbReference type="PROSITE" id="PS50987"/>
    </source>
</evidence>
<dbReference type="GO" id="GO:0003677">
    <property type="term" value="F:DNA binding"/>
    <property type="evidence" value="ECO:0007669"/>
    <property type="project" value="UniProtKB-KW"/>
</dbReference>
<keyword evidence="3" id="KW-0238">DNA-binding</keyword>
<dbReference type="CDD" id="cd00090">
    <property type="entry name" value="HTH_ARSR"/>
    <property type="match status" value="1"/>
</dbReference>
<dbReference type="InterPro" id="IPR018334">
    <property type="entry name" value="ArsR_HTH"/>
</dbReference>
<evidence type="ECO:0000256" key="2">
    <source>
        <dbReference type="ARBA" id="ARBA00023015"/>
    </source>
</evidence>
<dbReference type="Pfam" id="PF01022">
    <property type="entry name" value="HTH_5"/>
    <property type="match status" value="1"/>
</dbReference>
<dbReference type="NCBIfam" id="NF033788">
    <property type="entry name" value="HTH_metalloreg"/>
    <property type="match status" value="1"/>
</dbReference>
<keyword evidence="7" id="KW-1185">Reference proteome</keyword>
<dbReference type="InterPro" id="IPR011991">
    <property type="entry name" value="ArsR-like_HTH"/>
</dbReference>
<reference evidence="7" key="1">
    <citation type="journal article" date="2014" name="Environ. Microbiol.">
        <title>Comparative genomics of the marine bacterial genus Glaciecola reveals the high degree of genomic diversity and genomic characteristic for cold adaptation.</title>
        <authorList>
            <person name="Qin Q.L."/>
            <person name="Xie B.B."/>
            <person name="Yu Y."/>
            <person name="Shu Y.L."/>
            <person name="Rong J.C."/>
            <person name="Zhang Y.J."/>
            <person name="Zhao D.L."/>
            <person name="Chen X.L."/>
            <person name="Zhang X.Y."/>
            <person name="Chen B."/>
            <person name="Zhou B.C."/>
            <person name="Zhang Y.Z."/>
        </authorList>
    </citation>
    <scope>NUCLEOTIDE SEQUENCE [LARGE SCALE GENOMIC DNA]</scope>
    <source>
        <strain evidence="7">LMG 21857</strain>
    </source>
</reference>
<dbReference type="STRING" id="1129793.GPLA_3565"/>
<dbReference type="GO" id="GO:0046685">
    <property type="term" value="P:response to arsenic-containing substance"/>
    <property type="evidence" value="ECO:0007669"/>
    <property type="project" value="UniProtKB-KW"/>
</dbReference>
<dbReference type="PROSITE" id="PS00846">
    <property type="entry name" value="HTH_ARSR_1"/>
    <property type="match status" value="1"/>
</dbReference>
<proteinExistence type="predicted"/>
<dbReference type="PANTHER" id="PTHR33154:SF18">
    <property type="entry name" value="ARSENICAL RESISTANCE OPERON REPRESSOR"/>
    <property type="match status" value="1"/>
</dbReference>
<evidence type="ECO:0000256" key="3">
    <source>
        <dbReference type="ARBA" id="ARBA00023125"/>
    </source>
</evidence>
<dbReference type="AlphaFoldDB" id="K7A0H1"/>
<accession>K7A0H1</accession>
<dbReference type="GO" id="GO:0003700">
    <property type="term" value="F:DNA-binding transcription factor activity"/>
    <property type="evidence" value="ECO:0007669"/>
    <property type="project" value="InterPro"/>
</dbReference>
<name>K7A0H1_9ALTE</name>
<sequence length="119" mass="13833">MSTHMPLPLFTPLSFYKCLSDDTRLKALLLIYLEKELCVCDLITALELSQPKVSRHLADLRRCQILCDERRGKWVYYSLNPKLPHWVMSVLETTAHNTESYLNDCITNLNIAKQNECCE</sequence>
<dbReference type="EMBL" id="BAER01000111">
    <property type="protein sequence ID" value="GAC34453.1"/>
    <property type="molecule type" value="Genomic_DNA"/>
</dbReference>
<keyword evidence="4" id="KW-0804">Transcription</keyword>
<dbReference type="PRINTS" id="PR00778">
    <property type="entry name" value="HTHARSR"/>
</dbReference>
<dbReference type="InterPro" id="IPR001845">
    <property type="entry name" value="HTH_ArsR_DNA-bd_dom"/>
</dbReference>
<dbReference type="FunFam" id="1.10.10.10:FF:000279">
    <property type="entry name" value="Transcriptional regulator, ArsR family"/>
    <property type="match status" value="1"/>
</dbReference>
<keyword evidence="2" id="KW-0805">Transcription regulation</keyword>
<evidence type="ECO:0000256" key="4">
    <source>
        <dbReference type="ARBA" id="ARBA00023163"/>
    </source>
</evidence>
<dbReference type="Gene3D" id="1.10.10.10">
    <property type="entry name" value="Winged helix-like DNA-binding domain superfamily/Winged helix DNA-binding domain"/>
    <property type="match status" value="1"/>
</dbReference>
<organism evidence="6 7">
    <name type="scientific">Paraglaciecola polaris LMG 21857</name>
    <dbReference type="NCBI Taxonomy" id="1129793"/>
    <lineage>
        <taxon>Bacteria</taxon>
        <taxon>Pseudomonadati</taxon>
        <taxon>Pseudomonadota</taxon>
        <taxon>Gammaproteobacteria</taxon>
        <taxon>Alteromonadales</taxon>
        <taxon>Alteromonadaceae</taxon>
        <taxon>Paraglaciecola</taxon>
    </lineage>
</organism>
<evidence type="ECO:0000256" key="1">
    <source>
        <dbReference type="ARBA" id="ARBA00022849"/>
    </source>
</evidence>
<dbReference type="InterPro" id="IPR036388">
    <property type="entry name" value="WH-like_DNA-bd_sf"/>
</dbReference>
<dbReference type="SMART" id="SM00418">
    <property type="entry name" value="HTH_ARSR"/>
    <property type="match status" value="1"/>
</dbReference>
<dbReference type="RefSeq" id="WP_007106218.1">
    <property type="nucleotide sequence ID" value="NZ_BAER01000111.1"/>
</dbReference>
<keyword evidence="1" id="KW-0059">Arsenical resistance</keyword>
<gene>
    <name evidence="6" type="primary">arsR</name>
    <name evidence="6" type="ORF">GPLA_3565</name>
</gene>
<dbReference type="PANTHER" id="PTHR33154">
    <property type="entry name" value="TRANSCRIPTIONAL REGULATOR, ARSR FAMILY"/>
    <property type="match status" value="1"/>
</dbReference>
<comment type="caution">
    <text evidence="6">The sequence shown here is derived from an EMBL/GenBank/DDBJ whole genome shotgun (WGS) entry which is preliminary data.</text>
</comment>
<protein>
    <submittedName>
        <fullName evidence="6">ArsR family transcriptional regulator</fullName>
    </submittedName>
</protein>
<dbReference type="SUPFAM" id="SSF46785">
    <property type="entry name" value="Winged helix' DNA-binding domain"/>
    <property type="match status" value="1"/>
</dbReference>
<evidence type="ECO:0000313" key="6">
    <source>
        <dbReference type="EMBL" id="GAC34453.1"/>
    </source>
</evidence>
<evidence type="ECO:0000313" key="7">
    <source>
        <dbReference type="Proteomes" id="UP000006322"/>
    </source>
</evidence>